<evidence type="ECO:0000256" key="12">
    <source>
        <dbReference type="ARBA" id="ARBA00048336"/>
    </source>
</evidence>
<dbReference type="PANTHER" id="PTHR45948:SF2">
    <property type="entry name" value="DUAL SPECIFICITY PROTEIN PHOSPHATASE"/>
    <property type="match status" value="1"/>
</dbReference>
<dbReference type="Pfam" id="PF00782">
    <property type="entry name" value="DSPc"/>
    <property type="match status" value="1"/>
</dbReference>
<feature type="domain" description="Tyrosine specific protein phosphatases" evidence="17">
    <location>
        <begin position="66"/>
        <end position="123"/>
    </location>
</feature>
<dbReference type="GO" id="GO:0007165">
    <property type="term" value="P:signal transduction"/>
    <property type="evidence" value="ECO:0007669"/>
    <property type="project" value="TreeGrafter"/>
</dbReference>
<dbReference type="GO" id="GO:0004725">
    <property type="term" value="F:protein tyrosine phosphatase activity"/>
    <property type="evidence" value="ECO:0007669"/>
    <property type="project" value="UniProtKB-EC"/>
</dbReference>
<comment type="catalytic activity">
    <reaction evidence="11">
        <text>O-phospho-L-seryl-[protein] + H2O = L-seryl-[protein] + phosphate</text>
        <dbReference type="Rhea" id="RHEA:20629"/>
        <dbReference type="Rhea" id="RHEA-COMP:9863"/>
        <dbReference type="Rhea" id="RHEA-COMP:11604"/>
        <dbReference type="ChEBI" id="CHEBI:15377"/>
        <dbReference type="ChEBI" id="CHEBI:29999"/>
        <dbReference type="ChEBI" id="CHEBI:43474"/>
        <dbReference type="ChEBI" id="CHEBI:83421"/>
        <dbReference type="EC" id="3.1.3.16"/>
    </reaction>
</comment>
<dbReference type="EC" id="3.1.3.48" evidence="3"/>
<feature type="region of interest" description="Disordered" evidence="15">
    <location>
        <begin position="218"/>
        <end position="244"/>
    </location>
</feature>
<keyword evidence="10" id="KW-0449">Lipoprotein</keyword>
<keyword evidence="6" id="KW-0519">Myristate</keyword>
<dbReference type="EC" id="3.1.3.16" evidence="4"/>
<evidence type="ECO:0000313" key="19">
    <source>
        <dbReference type="Proteomes" id="UP000276133"/>
    </source>
</evidence>
<evidence type="ECO:0000256" key="11">
    <source>
        <dbReference type="ARBA" id="ARBA00047761"/>
    </source>
</evidence>
<keyword evidence="8" id="KW-0904">Protein phosphatase</keyword>
<dbReference type="EMBL" id="REGN01000910">
    <property type="protein sequence ID" value="RNA38148.1"/>
    <property type="molecule type" value="Genomic_DNA"/>
</dbReference>
<dbReference type="PROSITE" id="PS50056">
    <property type="entry name" value="TYR_PHOSPHATASE_2"/>
    <property type="match status" value="1"/>
</dbReference>
<comment type="catalytic activity">
    <reaction evidence="12">
        <text>O-phospho-L-threonyl-[protein] + H2O = L-threonyl-[protein] + phosphate</text>
        <dbReference type="Rhea" id="RHEA:47004"/>
        <dbReference type="Rhea" id="RHEA-COMP:11060"/>
        <dbReference type="Rhea" id="RHEA-COMP:11605"/>
        <dbReference type="ChEBI" id="CHEBI:15377"/>
        <dbReference type="ChEBI" id="CHEBI:30013"/>
        <dbReference type="ChEBI" id="CHEBI:43474"/>
        <dbReference type="ChEBI" id="CHEBI:61977"/>
        <dbReference type="EC" id="3.1.3.16"/>
    </reaction>
</comment>
<dbReference type="FunFam" id="3.90.190.10:FF:000052">
    <property type="entry name" value="Dual specificity phosphatase 15"/>
    <property type="match status" value="1"/>
</dbReference>
<gene>
    <name evidence="18" type="ORF">BpHYR1_024591</name>
</gene>
<keyword evidence="7 18" id="KW-0378">Hydrolase</keyword>
<dbReference type="InterPro" id="IPR000387">
    <property type="entry name" value="Tyr_Pase_dom"/>
</dbReference>
<dbReference type="InterPro" id="IPR029021">
    <property type="entry name" value="Prot-tyrosine_phosphatase-like"/>
</dbReference>
<dbReference type="Gene3D" id="3.90.190.10">
    <property type="entry name" value="Protein tyrosine phosphatase superfamily"/>
    <property type="match status" value="1"/>
</dbReference>
<comment type="caution">
    <text evidence="18">The sequence shown here is derived from an EMBL/GenBank/DDBJ whole genome shotgun (WGS) entry which is preliminary data.</text>
</comment>
<comment type="similarity">
    <text evidence="2">Belongs to the protein-tyrosine phosphatase family. Non-receptor class dual specificity subfamily.</text>
</comment>
<dbReference type="Proteomes" id="UP000276133">
    <property type="component" value="Unassembled WGS sequence"/>
</dbReference>
<feature type="domain" description="Tyrosine-protein phosphatase" evidence="16">
    <location>
        <begin position="4"/>
        <end position="145"/>
    </location>
</feature>
<evidence type="ECO:0000256" key="10">
    <source>
        <dbReference type="ARBA" id="ARBA00023288"/>
    </source>
</evidence>
<reference evidence="18 19" key="1">
    <citation type="journal article" date="2018" name="Sci. Rep.">
        <title>Genomic signatures of local adaptation to the degree of environmental predictability in rotifers.</title>
        <authorList>
            <person name="Franch-Gras L."/>
            <person name="Hahn C."/>
            <person name="Garcia-Roger E.M."/>
            <person name="Carmona M.J."/>
            <person name="Serra M."/>
            <person name="Gomez A."/>
        </authorList>
    </citation>
    <scope>NUCLEOTIDE SEQUENCE [LARGE SCALE GENOMIC DNA]</scope>
    <source>
        <strain evidence="18">HYR1</strain>
    </source>
</reference>
<evidence type="ECO:0000256" key="15">
    <source>
        <dbReference type="SAM" id="MobiDB-lite"/>
    </source>
</evidence>
<keyword evidence="5" id="KW-1003">Cell membrane</keyword>
<keyword evidence="19" id="KW-1185">Reference proteome</keyword>
<evidence type="ECO:0000256" key="7">
    <source>
        <dbReference type="ARBA" id="ARBA00022801"/>
    </source>
</evidence>
<evidence type="ECO:0000256" key="2">
    <source>
        <dbReference type="ARBA" id="ARBA00008601"/>
    </source>
</evidence>
<comment type="catalytic activity">
    <reaction evidence="13">
        <text>O-phospho-L-tyrosyl-[protein] + H2O = L-tyrosyl-[protein] + phosphate</text>
        <dbReference type="Rhea" id="RHEA:10684"/>
        <dbReference type="Rhea" id="RHEA-COMP:10136"/>
        <dbReference type="Rhea" id="RHEA-COMP:20101"/>
        <dbReference type="ChEBI" id="CHEBI:15377"/>
        <dbReference type="ChEBI" id="CHEBI:43474"/>
        <dbReference type="ChEBI" id="CHEBI:46858"/>
        <dbReference type="ChEBI" id="CHEBI:61978"/>
        <dbReference type="EC" id="3.1.3.48"/>
    </reaction>
</comment>
<dbReference type="PANTHER" id="PTHR45948">
    <property type="entry name" value="DUAL SPECIFICITY PROTEIN PHOSPHATASE DDB_G0269404-RELATED"/>
    <property type="match status" value="1"/>
</dbReference>
<evidence type="ECO:0000256" key="3">
    <source>
        <dbReference type="ARBA" id="ARBA00013064"/>
    </source>
</evidence>
<dbReference type="InterPro" id="IPR016130">
    <property type="entry name" value="Tyr_Pase_AS"/>
</dbReference>
<keyword evidence="9" id="KW-0472">Membrane</keyword>
<proteinExistence type="inferred from homology"/>
<dbReference type="InterPro" id="IPR000340">
    <property type="entry name" value="Dual-sp_phosphatase_cat-dom"/>
</dbReference>
<evidence type="ECO:0000256" key="8">
    <source>
        <dbReference type="ARBA" id="ARBA00022912"/>
    </source>
</evidence>
<dbReference type="OrthoDB" id="9979246at2759"/>
<protein>
    <recommendedName>
        <fullName evidence="14">Dual specificity protein phosphatase 15</fullName>
        <ecNumber evidence="4">3.1.3.16</ecNumber>
        <ecNumber evidence="3">3.1.3.48</ecNumber>
    </recommendedName>
</protein>
<dbReference type="GO" id="GO:0005829">
    <property type="term" value="C:cytosol"/>
    <property type="evidence" value="ECO:0007669"/>
    <property type="project" value="TreeGrafter"/>
</dbReference>
<evidence type="ECO:0000256" key="1">
    <source>
        <dbReference type="ARBA" id="ARBA00004342"/>
    </source>
</evidence>
<dbReference type="PROSITE" id="PS00383">
    <property type="entry name" value="TYR_PHOSPHATASE_1"/>
    <property type="match status" value="1"/>
</dbReference>
<evidence type="ECO:0000259" key="17">
    <source>
        <dbReference type="PROSITE" id="PS50056"/>
    </source>
</evidence>
<evidence type="ECO:0000256" key="13">
    <source>
        <dbReference type="ARBA" id="ARBA00051722"/>
    </source>
</evidence>
<evidence type="ECO:0000256" key="5">
    <source>
        <dbReference type="ARBA" id="ARBA00022475"/>
    </source>
</evidence>
<dbReference type="SMART" id="SM00195">
    <property type="entry name" value="DSPc"/>
    <property type="match status" value="1"/>
</dbReference>
<evidence type="ECO:0000256" key="6">
    <source>
        <dbReference type="ARBA" id="ARBA00022707"/>
    </source>
</evidence>
<evidence type="ECO:0000313" key="18">
    <source>
        <dbReference type="EMBL" id="RNA38148.1"/>
    </source>
</evidence>
<accession>A0A3M7SRG8</accession>
<sequence>MGNGMNKILPGLYIGSIRDSTDIKNIEQNNITHILSIHNEAKPGKIENVNYLCFEASDLASEDLGRFFAESIDFVHSARINNGNVLVHCLAGVSRSATIVISYVMVVTCLPWYDSMNAVRAARSQVNPNFGFQRQLQNFEFTNIKTLRENLYLKYGEYNNKDDLELCKTLLEKYHKDENNLENNSNNQQQINRTLKTYPLAFNSYNLDKVKVKNNIQKTKEMRRNVTKKAEEKKDEKKAQEEKDKVFEKIFDQN</sequence>
<dbReference type="PROSITE" id="PS50054">
    <property type="entry name" value="TYR_PHOSPHATASE_DUAL"/>
    <property type="match status" value="1"/>
</dbReference>
<dbReference type="GO" id="GO:0005886">
    <property type="term" value="C:plasma membrane"/>
    <property type="evidence" value="ECO:0007669"/>
    <property type="project" value="UniProtKB-SubCell"/>
</dbReference>
<comment type="subcellular location">
    <subcellularLocation>
        <location evidence="1">Cell membrane</location>
        <topology evidence="1">Lipid-anchor</topology>
        <orientation evidence="1">Cytoplasmic side</orientation>
    </subcellularLocation>
</comment>
<organism evidence="18 19">
    <name type="scientific">Brachionus plicatilis</name>
    <name type="common">Marine rotifer</name>
    <name type="synonym">Brachionus muelleri</name>
    <dbReference type="NCBI Taxonomy" id="10195"/>
    <lineage>
        <taxon>Eukaryota</taxon>
        <taxon>Metazoa</taxon>
        <taxon>Spiralia</taxon>
        <taxon>Gnathifera</taxon>
        <taxon>Rotifera</taxon>
        <taxon>Eurotatoria</taxon>
        <taxon>Monogononta</taxon>
        <taxon>Pseudotrocha</taxon>
        <taxon>Ploima</taxon>
        <taxon>Brachionidae</taxon>
        <taxon>Brachionus</taxon>
    </lineage>
</organism>
<evidence type="ECO:0000256" key="4">
    <source>
        <dbReference type="ARBA" id="ARBA00013081"/>
    </source>
</evidence>
<evidence type="ECO:0000256" key="9">
    <source>
        <dbReference type="ARBA" id="ARBA00023136"/>
    </source>
</evidence>
<dbReference type="GO" id="GO:0004722">
    <property type="term" value="F:protein serine/threonine phosphatase activity"/>
    <property type="evidence" value="ECO:0007669"/>
    <property type="project" value="UniProtKB-EC"/>
</dbReference>
<evidence type="ECO:0000259" key="16">
    <source>
        <dbReference type="PROSITE" id="PS50054"/>
    </source>
</evidence>
<name>A0A3M7SRG8_BRAPC</name>
<dbReference type="InterPro" id="IPR020422">
    <property type="entry name" value="TYR_PHOSPHATASE_DUAL_dom"/>
</dbReference>
<dbReference type="STRING" id="10195.A0A3M7SRG8"/>
<evidence type="ECO:0000256" key="14">
    <source>
        <dbReference type="ARBA" id="ARBA00068799"/>
    </source>
</evidence>
<dbReference type="SUPFAM" id="SSF52799">
    <property type="entry name" value="(Phosphotyrosine protein) phosphatases II"/>
    <property type="match status" value="1"/>
</dbReference>
<dbReference type="AlphaFoldDB" id="A0A3M7SRG8"/>